<dbReference type="AlphaFoldDB" id="A0A235ESF8"/>
<dbReference type="PANTHER" id="PTHR43464:SF19">
    <property type="entry name" value="UBIQUINONE BIOSYNTHESIS O-METHYLTRANSFERASE, MITOCHONDRIAL"/>
    <property type="match status" value="1"/>
</dbReference>
<dbReference type="InterPro" id="IPR011990">
    <property type="entry name" value="TPR-like_helical_dom_sf"/>
</dbReference>
<dbReference type="PANTHER" id="PTHR43464">
    <property type="entry name" value="METHYLTRANSFERASE"/>
    <property type="match status" value="1"/>
</dbReference>
<dbReference type="OrthoDB" id="9809392at2"/>
<dbReference type="Gene3D" id="3.40.50.150">
    <property type="entry name" value="Vaccinia Virus protein VP39"/>
    <property type="match status" value="1"/>
</dbReference>
<dbReference type="SMART" id="SM00028">
    <property type="entry name" value="TPR"/>
    <property type="match status" value="5"/>
</dbReference>
<protein>
    <submittedName>
        <fullName evidence="5">SAM-dependent methyltransferase</fullName>
    </submittedName>
</protein>
<comment type="caution">
    <text evidence="5">The sequence shown here is derived from an EMBL/GenBank/DDBJ whole genome shotgun (WGS) entry which is preliminary data.</text>
</comment>
<evidence type="ECO:0000259" key="4">
    <source>
        <dbReference type="Pfam" id="PF13649"/>
    </source>
</evidence>
<dbReference type="GO" id="GO:0032259">
    <property type="term" value="P:methylation"/>
    <property type="evidence" value="ECO:0007669"/>
    <property type="project" value="UniProtKB-KW"/>
</dbReference>
<dbReference type="InterPro" id="IPR041698">
    <property type="entry name" value="Methyltransf_25"/>
</dbReference>
<dbReference type="SUPFAM" id="SSF48452">
    <property type="entry name" value="TPR-like"/>
    <property type="match status" value="1"/>
</dbReference>
<evidence type="ECO:0000256" key="2">
    <source>
        <dbReference type="ARBA" id="ARBA00022679"/>
    </source>
</evidence>
<proteinExistence type="predicted"/>
<dbReference type="EMBL" id="NOIG01000001">
    <property type="protein sequence ID" value="OYD51959.1"/>
    <property type="molecule type" value="Genomic_DNA"/>
</dbReference>
<keyword evidence="3" id="KW-0949">S-adenosyl-L-methionine</keyword>
<evidence type="ECO:0000256" key="1">
    <source>
        <dbReference type="ARBA" id="ARBA00022603"/>
    </source>
</evidence>
<dbReference type="Gene3D" id="1.25.40.10">
    <property type="entry name" value="Tetratricopeptide repeat domain"/>
    <property type="match status" value="1"/>
</dbReference>
<evidence type="ECO:0000313" key="6">
    <source>
        <dbReference type="Proteomes" id="UP000215441"/>
    </source>
</evidence>
<dbReference type="Pfam" id="PF13649">
    <property type="entry name" value="Methyltransf_25"/>
    <property type="match status" value="1"/>
</dbReference>
<sequence length="436" mass="47429">MSATATDPNLQYLTKAREQIAQGDLKNAAQTLNKANAQWPQDARVFMLGGLLAEKAGNVKGAFEALRKSVSLAPDWGPGLLELALLLARQNQFKEAVETAEKVALIEPQNLQVLAGVVDIAHRAGHYEMAIRHLRRGLELVPGDVMLRRLLAADLSSLGQHEESLALWGALVAENPQDSKTLIGRVQACVAAGKPADAEQDTAVLLSLAPDDAVYQYYAQLARGETPRQQPAELTRPMFDNMAEFYDLHMVRGLKYQLPKQVGDQILARHPEKKINVLDLGCGTGLLGVCLGRLDGALVGVDPSMKMIDQAARHNVYDRFHTVNLHDALRETPDGLYQVIAALDVFIYAGDVTEAIPNALRVLVPGGMMVFSFETAPEQGADLVLQPSGRYAHKRSHIEALCKAAGFASVEVRDTELREENHQPVNGFVVTACKAA</sequence>
<feature type="domain" description="Methyltransferase" evidence="4">
    <location>
        <begin position="277"/>
        <end position="367"/>
    </location>
</feature>
<dbReference type="SUPFAM" id="SSF53335">
    <property type="entry name" value="S-adenosyl-L-methionine-dependent methyltransferases"/>
    <property type="match status" value="1"/>
</dbReference>
<dbReference type="InterPro" id="IPR029063">
    <property type="entry name" value="SAM-dependent_MTases_sf"/>
</dbReference>
<gene>
    <name evidence="5" type="ORF">CBY09_00175</name>
</gene>
<accession>A0A235ESF8</accession>
<dbReference type="InterPro" id="IPR019734">
    <property type="entry name" value="TPR_rpt"/>
</dbReference>
<evidence type="ECO:0000256" key="3">
    <source>
        <dbReference type="ARBA" id="ARBA00022691"/>
    </source>
</evidence>
<dbReference type="Pfam" id="PF13432">
    <property type="entry name" value="TPR_16"/>
    <property type="match status" value="1"/>
</dbReference>
<keyword evidence="6" id="KW-1185">Reference proteome</keyword>
<organism evidence="5 6">
    <name type="scientific">Acidovorax kalamii</name>
    <dbReference type="NCBI Taxonomy" id="2004485"/>
    <lineage>
        <taxon>Bacteria</taxon>
        <taxon>Pseudomonadati</taxon>
        <taxon>Pseudomonadota</taxon>
        <taxon>Betaproteobacteria</taxon>
        <taxon>Burkholderiales</taxon>
        <taxon>Comamonadaceae</taxon>
        <taxon>Acidovorax</taxon>
    </lineage>
</organism>
<dbReference type="Proteomes" id="UP000215441">
    <property type="component" value="Unassembled WGS sequence"/>
</dbReference>
<evidence type="ECO:0000313" key="5">
    <source>
        <dbReference type="EMBL" id="OYD51959.1"/>
    </source>
</evidence>
<name>A0A235ESF8_9BURK</name>
<dbReference type="GO" id="GO:0008168">
    <property type="term" value="F:methyltransferase activity"/>
    <property type="evidence" value="ECO:0007669"/>
    <property type="project" value="UniProtKB-KW"/>
</dbReference>
<keyword evidence="2 5" id="KW-0808">Transferase</keyword>
<dbReference type="RefSeq" id="WP_094285372.1">
    <property type="nucleotide sequence ID" value="NZ_NOIG01000001.1"/>
</dbReference>
<dbReference type="CDD" id="cd02440">
    <property type="entry name" value="AdoMet_MTases"/>
    <property type="match status" value="1"/>
</dbReference>
<reference evidence="5 6" key="1">
    <citation type="submission" date="2017-07" db="EMBL/GenBank/DDBJ databases">
        <title>Acidovorax KNDSW TSA 6 genome sequence and assembly.</title>
        <authorList>
            <person name="Mayilraj S."/>
        </authorList>
    </citation>
    <scope>NUCLEOTIDE SEQUENCE [LARGE SCALE GENOMIC DNA]</scope>
    <source>
        <strain evidence="5 6">KNDSW-TSA6</strain>
    </source>
</reference>
<keyword evidence="1 5" id="KW-0489">Methyltransferase</keyword>